<dbReference type="EC" id="2.3.2.26" evidence="2"/>
<dbReference type="EMBL" id="HBHK01023861">
    <property type="protein sequence ID" value="CAD9702705.1"/>
    <property type="molecule type" value="Transcribed_RNA"/>
</dbReference>
<dbReference type="InterPro" id="IPR044611">
    <property type="entry name" value="E3A/B/C-like"/>
</dbReference>
<evidence type="ECO:0000256" key="2">
    <source>
        <dbReference type="ARBA" id="ARBA00012485"/>
    </source>
</evidence>
<evidence type="ECO:0000256" key="3">
    <source>
        <dbReference type="ARBA" id="ARBA00022679"/>
    </source>
</evidence>
<evidence type="ECO:0000313" key="7">
    <source>
        <dbReference type="EMBL" id="CAD9702705.1"/>
    </source>
</evidence>
<dbReference type="SUPFAM" id="SSF56204">
    <property type="entry name" value="Hect, E3 ligase catalytic domain"/>
    <property type="match status" value="1"/>
</dbReference>
<sequence length="1002" mass="114900">MFDDGERRGSRARDVVAQARKEREQRQIDRERRKFVVVIQSSVRGWMARRNTIHAMRLDFEKKIVDVNNVVNVLQQVGQVFVVPVGMLHGLIRQFVFCFGEQDENACRFICELVFGVFNSDTRSELFQPTSLVWKLRMTRLNRILIYAGCRFGDNALFFKVVEGLDLVGAVSLYIDAVQNYYRIPCEEELYSTERKESFSRGFSTIARSAPPEKLLPLLSIPLLTYRLKEDTLRELGMKNLTPALRSGVLRLSATSIPVEYWLLGNLAVLTWSFRKDDVEWVVFSLEKMQQLVANLISNKTFSGAMSVVWIDKENCCALPGLLKSQYQFLNSVDFCRDICKRCLFVSDGFIKDRRQKHSLLWESKKAELEDKRKTEPSLQAATQKSLLERAKDMVPSWAWVKNKVAKKDPPQPLRNESEASRRYASGVVSATNARSGIDFERAIICTRFFATFIWLWPPSGVNHFSINLMNSLSFCMKNLAEALWIIYDESVGKEVDTLVVFCAVAQHVLVVTDDEELYEHHCPLHLYDIEQIIILLKNLGFKALMRKPKPEGLEKALVDRSILLLGALYERQSRRALCVTKTWLVESLAYKNGIQNVSPEQRDTIVRDMPYTIPFSERVALFQEMVRADRCLHQPRNEPPRIRFKVRRESVFEDGFRNMNQLGSALKGRVYVVFVNAAGQEESGIDAGGLFKEFWTTLSGVAFNPNYGLFNTTADQLLYPNPQSQLAHGRDHLLLYEFLGCIVGKALYEDIVIQPQFARFFLSKFLNQYSFIGDLPSLDIELYKNLCFLKTFQGDIRDLCLTFSISENDFGQQNEVELTPGGRDIAVTPRNKFRYVNLVANYHLNVKGSAQTMAFLRGFSKLIQPEWIRMFTQPELQTLISGQLGKLDVDDWKKHTKYANGFLGMDRTITRFWRVVEQLSDDERALLLKFVTSCERPPLLGFVSLQPPFCIHKIPISNDDEKLPTASTCFNQLKLPTYSSAKVMKQKLLMSITSGTGFELS</sequence>
<accession>A0A7S2WR58</accession>
<keyword evidence="4 5" id="KW-0833">Ubl conjugation pathway</keyword>
<dbReference type="Pfam" id="PF00632">
    <property type="entry name" value="HECT"/>
    <property type="match status" value="1"/>
</dbReference>
<dbReference type="CDD" id="cd00078">
    <property type="entry name" value="HECTc"/>
    <property type="match status" value="1"/>
</dbReference>
<dbReference type="SMART" id="SM00119">
    <property type="entry name" value="HECTc"/>
    <property type="match status" value="1"/>
</dbReference>
<dbReference type="FunFam" id="3.30.2160.10:FF:000002">
    <property type="entry name" value="Putative Ubiquitin-protein ligase E3C"/>
    <property type="match status" value="1"/>
</dbReference>
<dbReference type="Gene3D" id="3.30.2160.10">
    <property type="entry name" value="Hect, E3 ligase catalytic domain"/>
    <property type="match status" value="1"/>
</dbReference>
<dbReference type="PANTHER" id="PTHR45700:SF2">
    <property type="entry name" value="UBIQUITIN-PROTEIN LIGASE E3C"/>
    <property type="match status" value="1"/>
</dbReference>
<name>A0A7S2WR58_9STRA</name>
<dbReference type="InterPro" id="IPR000569">
    <property type="entry name" value="HECT_dom"/>
</dbReference>
<keyword evidence="3" id="KW-0808">Transferase</keyword>
<gene>
    <name evidence="7" type="ORF">QSP1433_LOCUS15007</name>
</gene>
<dbReference type="GO" id="GO:0000209">
    <property type="term" value="P:protein polyubiquitination"/>
    <property type="evidence" value="ECO:0007669"/>
    <property type="project" value="InterPro"/>
</dbReference>
<protein>
    <recommendedName>
        <fullName evidence="2">HECT-type E3 ubiquitin transferase</fullName>
        <ecNumber evidence="2">2.3.2.26</ecNumber>
    </recommendedName>
</protein>
<comment type="catalytic activity">
    <reaction evidence="1">
        <text>S-ubiquitinyl-[E2 ubiquitin-conjugating enzyme]-L-cysteine + [acceptor protein]-L-lysine = [E2 ubiquitin-conjugating enzyme]-L-cysteine + N(6)-ubiquitinyl-[acceptor protein]-L-lysine.</text>
        <dbReference type="EC" id="2.3.2.26"/>
    </reaction>
</comment>
<dbReference type="GO" id="GO:0061630">
    <property type="term" value="F:ubiquitin protein ligase activity"/>
    <property type="evidence" value="ECO:0007669"/>
    <property type="project" value="UniProtKB-EC"/>
</dbReference>
<dbReference type="GO" id="GO:0006511">
    <property type="term" value="P:ubiquitin-dependent protein catabolic process"/>
    <property type="evidence" value="ECO:0007669"/>
    <property type="project" value="TreeGrafter"/>
</dbReference>
<dbReference type="Gene3D" id="3.30.2410.10">
    <property type="entry name" value="Hect, E3 ligase catalytic domain"/>
    <property type="match status" value="1"/>
</dbReference>
<dbReference type="Gene3D" id="3.90.1750.10">
    <property type="entry name" value="Hect, E3 ligase catalytic domains"/>
    <property type="match status" value="1"/>
</dbReference>
<dbReference type="PROSITE" id="PS50096">
    <property type="entry name" value="IQ"/>
    <property type="match status" value="1"/>
</dbReference>
<dbReference type="InterPro" id="IPR035983">
    <property type="entry name" value="Hect_E3_ubiquitin_ligase"/>
</dbReference>
<evidence type="ECO:0000256" key="1">
    <source>
        <dbReference type="ARBA" id="ARBA00000885"/>
    </source>
</evidence>
<feature type="domain" description="HECT" evidence="6">
    <location>
        <begin position="667"/>
        <end position="1002"/>
    </location>
</feature>
<feature type="active site" description="Glycyl thioester intermediate" evidence="5">
    <location>
        <position position="970"/>
    </location>
</feature>
<dbReference type="PROSITE" id="PS50237">
    <property type="entry name" value="HECT"/>
    <property type="match status" value="1"/>
</dbReference>
<proteinExistence type="predicted"/>
<evidence type="ECO:0000259" key="6">
    <source>
        <dbReference type="PROSITE" id="PS50237"/>
    </source>
</evidence>
<reference evidence="7" key="1">
    <citation type="submission" date="2021-01" db="EMBL/GenBank/DDBJ databases">
        <authorList>
            <person name="Corre E."/>
            <person name="Pelletier E."/>
            <person name="Niang G."/>
            <person name="Scheremetjew M."/>
            <person name="Finn R."/>
            <person name="Kale V."/>
            <person name="Holt S."/>
            <person name="Cochrane G."/>
            <person name="Meng A."/>
            <person name="Brown T."/>
            <person name="Cohen L."/>
        </authorList>
    </citation>
    <scope>NUCLEOTIDE SEQUENCE</scope>
    <source>
        <strain evidence="7">NY070348D</strain>
    </source>
</reference>
<organism evidence="7">
    <name type="scientific">Mucochytrium quahogii</name>
    <dbReference type="NCBI Taxonomy" id="96639"/>
    <lineage>
        <taxon>Eukaryota</taxon>
        <taxon>Sar</taxon>
        <taxon>Stramenopiles</taxon>
        <taxon>Bigyra</taxon>
        <taxon>Labyrinthulomycetes</taxon>
        <taxon>Thraustochytrida</taxon>
        <taxon>Thraustochytriidae</taxon>
        <taxon>Mucochytrium</taxon>
    </lineage>
</organism>
<evidence type="ECO:0000256" key="5">
    <source>
        <dbReference type="PROSITE-ProRule" id="PRU00104"/>
    </source>
</evidence>
<evidence type="ECO:0000256" key="4">
    <source>
        <dbReference type="ARBA" id="ARBA00022786"/>
    </source>
</evidence>
<dbReference type="FunFam" id="3.30.2410.10:FF:000009">
    <property type="entry name" value="Probable E3 ubiquitin-protein ligase HECTD2"/>
    <property type="match status" value="1"/>
</dbReference>
<dbReference type="AlphaFoldDB" id="A0A7S2WR58"/>
<dbReference type="PANTHER" id="PTHR45700">
    <property type="entry name" value="UBIQUITIN-PROTEIN LIGASE E3C"/>
    <property type="match status" value="1"/>
</dbReference>